<dbReference type="GO" id="GO:0004392">
    <property type="term" value="F:heme oxygenase (decyclizing) activity"/>
    <property type="evidence" value="ECO:0007669"/>
    <property type="project" value="InterPro"/>
</dbReference>
<dbReference type="Gene3D" id="1.20.910.10">
    <property type="entry name" value="Heme oxygenase-like"/>
    <property type="match status" value="1"/>
</dbReference>
<dbReference type="SUPFAM" id="SSF48613">
    <property type="entry name" value="Heme oxygenase-like"/>
    <property type="match status" value="1"/>
</dbReference>
<comment type="caution">
    <text evidence="1">The sequence shown here is derived from an EMBL/GenBank/DDBJ whole genome shotgun (WGS) entry which is preliminary data.</text>
</comment>
<gene>
    <name evidence="1" type="ORF">BLX24_16045</name>
</gene>
<dbReference type="Proteomes" id="UP000181790">
    <property type="component" value="Unassembled WGS sequence"/>
</dbReference>
<dbReference type="InterPro" id="IPR016053">
    <property type="entry name" value="Haem_Oase-like"/>
</dbReference>
<sequence>MSVLARLKEETKSLHEMTEALLLGPRIMAGELTPDEYKLLLAVNFAFHAPLEAAIRQHAGFFAGYEATQRRKTPGLLTDIKAMDEELPDIDMDFFRNWTPYQLLGAAYVAEGSTLGSRFISNALKKNRHLPQAAQHSAFYEGYGPETGNRWQTFRSFLSGLAIGHEDQVVGGALAAFQAYRELFLSLSTPVEQPERFV</sequence>
<dbReference type="OrthoDB" id="114943at2"/>
<reference evidence="1 2" key="1">
    <citation type="submission" date="2016-10" db="EMBL/GenBank/DDBJ databases">
        <title>Arsenicibacter rosenii gen. nov., sp. nov., an efficient arsenic-methylating bacterium isolated from an arsenic-contaminated paddy soil.</title>
        <authorList>
            <person name="Huang K."/>
        </authorList>
    </citation>
    <scope>NUCLEOTIDE SEQUENCE [LARGE SCALE GENOMIC DNA]</scope>
    <source>
        <strain evidence="1 2">SM-1</strain>
    </source>
</reference>
<dbReference type="EMBL" id="MORL01000008">
    <property type="protein sequence ID" value="OIN58042.1"/>
    <property type="molecule type" value="Genomic_DNA"/>
</dbReference>
<proteinExistence type="predicted"/>
<dbReference type="Pfam" id="PF01126">
    <property type="entry name" value="Heme_oxygenase"/>
    <property type="match status" value="2"/>
</dbReference>
<evidence type="ECO:0008006" key="3">
    <source>
        <dbReference type="Google" id="ProtNLM"/>
    </source>
</evidence>
<dbReference type="AlphaFoldDB" id="A0A1S2VH32"/>
<evidence type="ECO:0000313" key="1">
    <source>
        <dbReference type="EMBL" id="OIN58042.1"/>
    </source>
</evidence>
<dbReference type="CDD" id="cd19166">
    <property type="entry name" value="HemeO-bac"/>
    <property type="match status" value="1"/>
</dbReference>
<dbReference type="InterPro" id="IPR016084">
    <property type="entry name" value="Haem_Oase-like_multi-hlx"/>
</dbReference>
<organism evidence="1 2">
    <name type="scientific">Arsenicibacter rosenii</name>
    <dbReference type="NCBI Taxonomy" id="1750698"/>
    <lineage>
        <taxon>Bacteria</taxon>
        <taxon>Pseudomonadati</taxon>
        <taxon>Bacteroidota</taxon>
        <taxon>Cytophagia</taxon>
        <taxon>Cytophagales</taxon>
        <taxon>Spirosomataceae</taxon>
        <taxon>Arsenicibacter</taxon>
    </lineage>
</organism>
<dbReference type="GO" id="GO:0006788">
    <property type="term" value="P:heme oxidation"/>
    <property type="evidence" value="ECO:0007669"/>
    <property type="project" value="InterPro"/>
</dbReference>
<protein>
    <recommendedName>
        <fullName evidence="3">Heme oxygenase</fullName>
    </recommendedName>
</protein>
<dbReference type="RefSeq" id="WP_071504192.1">
    <property type="nucleotide sequence ID" value="NZ_MORL01000008.1"/>
</dbReference>
<evidence type="ECO:0000313" key="2">
    <source>
        <dbReference type="Proteomes" id="UP000181790"/>
    </source>
</evidence>
<name>A0A1S2VH32_9BACT</name>
<accession>A0A1S2VH32</accession>
<keyword evidence="2" id="KW-1185">Reference proteome</keyword>